<evidence type="ECO:0000256" key="2">
    <source>
        <dbReference type="ARBA" id="ARBA00050878"/>
    </source>
</evidence>
<dbReference type="AlphaFoldDB" id="A0A1E4SNP9"/>
<protein>
    <recommendedName>
        <fullName evidence="5">2-dehydropantolactone reductase</fullName>
        <ecNumber evidence="4">1.1.1.358</ecNumber>
    </recommendedName>
    <alternativeName>
        <fullName evidence="5">2-dehydropantolactone reductase</fullName>
    </alternativeName>
    <alternativeName>
        <fullName evidence="6">Ketopantoyl-lactone reductase</fullName>
    </alternativeName>
</protein>
<feature type="binding site" evidence="8">
    <location>
        <position position="126"/>
    </location>
    <ligand>
        <name>substrate</name>
    </ligand>
</feature>
<feature type="active site" description="Proton donor" evidence="7">
    <location>
        <position position="61"/>
    </location>
</feature>
<evidence type="ECO:0000256" key="6">
    <source>
        <dbReference type="ARBA" id="ARBA00081322"/>
    </source>
</evidence>
<dbReference type="EMBL" id="KV453910">
    <property type="protein sequence ID" value="ODV81141.1"/>
    <property type="molecule type" value="Genomic_DNA"/>
</dbReference>
<dbReference type="PRINTS" id="PR00069">
    <property type="entry name" value="ALDKETRDTASE"/>
</dbReference>
<dbReference type="PROSITE" id="PS00062">
    <property type="entry name" value="ALDOKETO_REDUCTASE_2"/>
    <property type="match status" value="1"/>
</dbReference>
<dbReference type="GO" id="GO:0047011">
    <property type="term" value="F:2-dehydropantolactone reductase (A-specific) activity"/>
    <property type="evidence" value="ECO:0007669"/>
    <property type="project" value="UniProtKB-ARBA"/>
</dbReference>
<dbReference type="GeneID" id="30980742"/>
<dbReference type="OrthoDB" id="416253at2759"/>
<evidence type="ECO:0000259" key="10">
    <source>
        <dbReference type="Pfam" id="PF00248"/>
    </source>
</evidence>
<dbReference type="InterPro" id="IPR036812">
    <property type="entry name" value="NAD(P)_OxRdtase_dom_sf"/>
</dbReference>
<dbReference type="PIRSF" id="PIRSF000097">
    <property type="entry name" value="AKR"/>
    <property type="match status" value="1"/>
</dbReference>
<comment type="catalytic activity">
    <reaction evidence="2">
        <text>(R)-pantolactone + NADP(+) = 2-dehydropantolactone + NADPH + H(+)</text>
        <dbReference type="Rhea" id="RHEA:18981"/>
        <dbReference type="ChEBI" id="CHEBI:15378"/>
        <dbReference type="ChEBI" id="CHEBI:16719"/>
        <dbReference type="ChEBI" id="CHEBI:18395"/>
        <dbReference type="ChEBI" id="CHEBI:57783"/>
        <dbReference type="ChEBI" id="CHEBI:58349"/>
        <dbReference type="EC" id="1.1.1.358"/>
    </reaction>
</comment>
<dbReference type="CDD" id="cd19071">
    <property type="entry name" value="AKR_AKR1-5-like"/>
    <property type="match status" value="1"/>
</dbReference>
<gene>
    <name evidence="11" type="ORF">CANTADRAFT_20678</name>
</gene>
<feature type="site" description="Lowers pKa of active site Tyr" evidence="9">
    <location>
        <position position="91"/>
    </location>
</feature>
<keyword evidence="1" id="KW-0560">Oxidoreductase</keyword>
<reference evidence="12" key="1">
    <citation type="submission" date="2016-05" db="EMBL/GenBank/DDBJ databases">
        <title>Comparative genomics of biotechnologically important yeasts.</title>
        <authorList>
            <consortium name="DOE Joint Genome Institute"/>
            <person name="Riley R."/>
            <person name="Haridas S."/>
            <person name="Wolfe K.H."/>
            <person name="Lopes M.R."/>
            <person name="Hittinger C.T."/>
            <person name="Goker M."/>
            <person name="Salamov A."/>
            <person name="Wisecaver J."/>
            <person name="Long T.M."/>
            <person name="Aerts A.L."/>
            <person name="Barry K."/>
            <person name="Choi C."/>
            <person name="Clum A."/>
            <person name="Coughlan A.Y."/>
            <person name="Deshpande S."/>
            <person name="Douglass A.P."/>
            <person name="Hanson S.J."/>
            <person name="Klenk H.-P."/>
            <person name="Labutti K."/>
            <person name="Lapidus A."/>
            <person name="Lindquist E."/>
            <person name="Lipzen A."/>
            <person name="Meier-Kolthoff J.P."/>
            <person name="Ohm R.A."/>
            <person name="Otillar R.P."/>
            <person name="Pangilinan J."/>
            <person name="Peng Y."/>
            <person name="Rokas A."/>
            <person name="Rosa C.A."/>
            <person name="Scheuner C."/>
            <person name="Sibirny A.A."/>
            <person name="Slot J.C."/>
            <person name="Stielow J.B."/>
            <person name="Sun H."/>
            <person name="Kurtzman C.P."/>
            <person name="Blackwell M."/>
            <person name="Grigoriev I.V."/>
            <person name="Jeffries T.W."/>
        </authorList>
    </citation>
    <scope>NUCLEOTIDE SEQUENCE [LARGE SCALE GENOMIC DNA]</scope>
    <source>
        <strain evidence="12">NRRL Y-17324</strain>
    </source>
</reference>
<dbReference type="InterPro" id="IPR023210">
    <property type="entry name" value="NADP_OxRdtase_dom"/>
</dbReference>
<evidence type="ECO:0000256" key="3">
    <source>
        <dbReference type="ARBA" id="ARBA00051098"/>
    </source>
</evidence>
<sequence length="309" mass="34584">MTTEFTTSLQLTQQSKYTFNNGLQIPVTAFGVCDIPPKDTKHLVYVALKAGYRHIDSAMGYQNQRETAEAISLFLSETPEVARSDIFFTTKIDNNLQGYEETKQAVESIAHEVKQHIGYVDLVLLHSPKTSKEKRLGTYRALQEYVGENPTLEIKSLGVSNFGVAHLEELLSWDGLTVKPVLDQLELHPWLPHIELREYLKSKNILVEAYSPLTQGVKLNDPELLGLAAKHNINKAEMLLKWSFLQGFIVIAKSVTESRVVQNLNVLPADLSSGPLVLDVAILQDLHKPDSCEVMTWGNVDPTEFVDGE</sequence>
<dbReference type="EC" id="1.1.1.358" evidence="4"/>
<name>A0A1E4SNP9_9ASCO</name>
<dbReference type="FunFam" id="3.20.20.100:FF:000002">
    <property type="entry name" value="2,5-diketo-D-gluconic acid reductase A"/>
    <property type="match status" value="1"/>
</dbReference>
<proteinExistence type="predicted"/>
<dbReference type="InterPro" id="IPR020471">
    <property type="entry name" value="AKR"/>
</dbReference>
<dbReference type="InterPro" id="IPR018170">
    <property type="entry name" value="Aldo/ket_reductase_CS"/>
</dbReference>
<dbReference type="STRING" id="984487.A0A1E4SNP9"/>
<dbReference type="GO" id="GO:0042180">
    <property type="term" value="P:ketone metabolic process"/>
    <property type="evidence" value="ECO:0007669"/>
    <property type="project" value="UniProtKB-ARBA"/>
</dbReference>
<organism evidence="11 12">
    <name type="scientific">Suhomyces tanzawaensis NRRL Y-17324</name>
    <dbReference type="NCBI Taxonomy" id="984487"/>
    <lineage>
        <taxon>Eukaryota</taxon>
        <taxon>Fungi</taxon>
        <taxon>Dikarya</taxon>
        <taxon>Ascomycota</taxon>
        <taxon>Saccharomycotina</taxon>
        <taxon>Pichiomycetes</taxon>
        <taxon>Debaryomycetaceae</taxon>
        <taxon>Suhomyces</taxon>
    </lineage>
</organism>
<comment type="catalytic activity">
    <reaction evidence="3">
        <text>isatin + NADPH + H(+) = 3-hydroxyindolin-2-one + NADP(+)</text>
        <dbReference type="Rhea" id="RHEA:68608"/>
        <dbReference type="ChEBI" id="CHEBI:15378"/>
        <dbReference type="ChEBI" id="CHEBI:27539"/>
        <dbReference type="ChEBI" id="CHEBI:28536"/>
        <dbReference type="ChEBI" id="CHEBI:57783"/>
        <dbReference type="ChEBI" id="CHEBI:58349"/>
    </reaction>
</comment>
<dbReference type="PANTHER" id="PTHR43827">
    <property type="entry name" value="2,5-DIKETO-D-GLUCONIC ACID REDUCTASE"/>
    <property type="match status" value="1"/>
</dbReference>
<evidence type="ECO:0000313" key="11">
    <source>
        <dbReference type="EMBL" id="ODV81141.1"/>
    </source>
</evidence>
<dbReference type="PANTHER" id="PTHR43827:SF13">
    <property type="entry name" value="ALDO_KETO REDUCTASE FAMILY PROTEIN"/>
    <property type="match status" value="1"/>
</dbReference>
<evidence type="ECO:0000256" key="7">
    <source>
        <dbReference type="PIRSR" id="PIRSR000097-1"/>
    </source>
</evidence>
<accession>A0A1E4SNP9</accession>
<feature type="domain" description="NADP-dependent oxidoreductase" evidence="10">
    <location>
        <begin position="35"/>
        <end position="271"/>
    </location>
</feature>
<keyword evidence="12" id="KW-1185">Reference proteome</keyword>
<evidence type="ECO:0000256" key="5">
    <source>
        <dbReference type="ARBA" id="ARBA00079693"/>
    </source>
</evidence>
<dbReference type="Pfam" id="PF00248">
    <property type="entry name" value="Aldo_ket_red"/>
    <property type="match status" value="1"/>
</dbReference>
<evidence type="ECO:0000256" key="9">
    <source>
        <dbReference type="PIRSR" id="PIRSR000097-3"/>
    </source>
</evidence>
<evidence type="ECO:0000256" key="1">
    <source>
        <dbReference type="ARBA" id="ARBA00023002"/>
    </source>
</evidence>
<evidence type="ECO:0000256" key="8">
    <source>
        <dbReference type="PIRSR" id="PIRSR000097-2"/>
    </source>
</evidence>
<dbReference type="RefSeq" id="XP_020066263.1">
    <property type="nucleotide sequence ID" value="XM_020206605.1"/>
</dbReference>
<evidence type="ECO:0000313" key="12">
    <source>
        <dbReference type="Proteomes" id="UP000094285"/>
    </source>
</evidence>
<dbReference type="Gene3D" id="3.20.20.100">
    <property type="entry name" value="NADP-dependent oxidoreductase domain"/>
    <property type="match status" value="1"/>
</dbReference>
<evidence type="ECO:0000256" key="4">
    <source>
        <dbReference type="ARBA" id="ARBA00066965"/>
    </source>
</evidence>
<dbReference type="Proteomes" id="UP000094285">
    <property type="component" value="Unassembled WGS sequence"/>
</dbReference>
<dbReference type="SUPFAM" id="SSF51430">
    <property type="entry name" value="NAD(P)-linked oxidoreductase"/>
    <property type="match status" value="1"/>
</dbReference>